<protein>
    <submittedName>
        <fullName evidence="2">Uncharacterized protein</fullName>
    </submittedName>
</protein>
<accession>A0ABD3HMZ6</accession>
<comment type="caution">
    <text evidence="2">The sequence shown here is derived from an EMBL/GenBank/DDBJ whole genome shotgun (WGS) entry which is preliminary data.</text>
</comment>
<evidence type="ECO:0000313" key="3">
    <source>
        <dbReference type="Proteomes" id="UP001633002"/>
    </source>
</evidence>
<dbReference type="AlphaFoldDB" id="A0ABD3HMZ6"/>
<gene>
    <name evidence="2" type="ORF">R1sor_005817</name>
</gene>
<keyword evidence="3" id="KW-1185">Reference proteome</keyword>
<name>A0ABD3HMZ6_9MARC</name>
<proteinExistence type="predicted"/>
<evidence type="ECO:0000256" key="1">
    <source>
        <dbReference type="SAM" id="MobiDB-lite"/>
    </source>
</evidence>
<organism evidence="2 3">
    <name type="scientific">Riccia sorocarpa</name>
    <dbReference type="NCBI Taxonomy" id="122646"/>
    <lineage>
        <taxon>Eukaryota</taxon>
        <taxon>Viridiplantae</taxon>
        <taxon>Streptophyta</taxon>
        <taxon>Embryophyta</taxon>
        <taxon>Marchantiophyta</taxon>
        <taxon>Marchantiopsida</taxon>
        <taxon>Marchantiidae</taxon>
        <taxon>Marchantiales</taxon>
        <taxon>Ricciaceae</taxon>
        <taxon>Riccia</taxon>
    </lineage>
</organism>
<reference evidence="2 3" key="1">
    <citation type="submission" date="2024-09" db="EMBL/GenBank/DDBJ databases">
        <title>Chromosome-scale assembly of Riccia sorocarpa.</title>
        <authorList>
            <person name="Paukszto L."/>
        </authorList>
    </citation>
    <scope>NUCLEOTIDE SEQUENCE [LARGE SCALE GENOMIC DNA]</scope>
    <source>
        <strain evidence="2">LP-2024</strain>
        <tissue evidence="2">Aerial parts of the thallus</tissue>
    </source>
</reference>
<evidence type="ECO:0000313" key="2">
    <source>
        <dbReference type="EMBL" id="KAL3692166.1"/>
    </source>
</evidence>
<dbReference type="EMBL" id="JBJQOH010000003">
    <property type="protein sequence ID" value="KAL3692166.1"/>
    <property type="molecule type" value="Genomic_DNA"/>
</dbReference>
<dbReference type="Proteomes" id="UP001633002">
    <property type="component" value="Unassembled WGS sequence"/>
</dbReference>
<feature type="region of interest" description="Disordered" evidence="1">
    <location>
        <begin position="57"/>
        <end position="99"/>
    </location>
</feature>
<feature type="compositionally biased region" description="Low complexity" evidence="1">
    <location>
        <begin position="74"/>
        <end position="99"/>
    </location>
</feature>
<sequence>MVNSVLHFAMYAEETQSVDSSDRRKDNEVLHGLDEELEAVQKYIFWKRRMPRVKPKAILMAPKSTKKRDKIPAKSPTQTPSQSPTKTPMAPSSSSTPAKLEVCKSLALPTIALKEYRSRIEELGIGFLFWR</sequence>